<feature type="domain" description="Right handed beta helix" evidence="1">
    <location>
        <begin position="242"/>
        <end position="336"/>
    </location>
</feature>
<protein>
    <submittedName>
        <fullName evidence="2">Right-handed parallel beta-helix repeat-containing protein</fullName>
    </submittedName>
</protein>
<dbReference type="InterPro" id="IPR011050">
    <property type="entry name" value="Pectin_lyase_fold/virulence"/>
</dbReference>
<evidence type="ECO:0000259" key="1">
    <source>
        <dbReference type="Pfam" id="PF13229"/>
    </source>
</evidence>
<dbReference type="SUPFAM" id="SSF51126">
    <property type="entry name" value="Pectin lyase-like"/>
    <property type="match status" value="2"/>
</dbReference>
<dbReference type="EMBL" id="CP051680">
    <property type="protein sequence ID" value="QJD82709.1"/>
    <property type="molecule type" value="Genomic_DNA"/>
</dbReference>
<dbReference type="Pfam" id="PF13229">
    <property type="entry name" value="Beta_helix"/>
    <property type="match status" value="1"/>
</dbReference>
<organism evidence="2 3">
    <name type="scientific">Cohnella herbarum</name>
    <dbReference type="NCBI Taxonomy" id="2728023"/>
    <lineage>
        <taxon>Bacteria</taxon>
        <taxon>Bacillati</taxon>
        <taxon>Bacillota</taxon>
        <taxon>Bacilli</taxon>
        <taxon>Bacillales</taxon>
        <taxon>Paenibacillaceae</taxon>
        <taxon>Cohnella</taxon>
    </lineage>
</organism>
<dbReference type="InterPro" id="IPR006626">
    <property type="entry name" value="PbH1"/>
</dbReference>
<dbReference type="InterPro" id="IPR039448">
    <property type="entry name" value="Beta_helix"/>
</dbReference>
<dbReference type="Proteomes" id="UP000502248">
    <property type="component" value="Chromosome"/>
</dbReference>
<evidence type="ECO:0000313" key="3">
    <source>
        <dbReference type="Proteomes" id="UP000502248"/>
    </source>
</evidence>
<evidence type="ECO:0000313" key="2">
    <source>
        <dbReference type="EMBL" id="QJD82709.1"/>
    </source>
</evidence>
<name>A0A7Z2VH00_9BACL</name>
<reference evidence="2 3" key="1">
    <citation type="submission" date="2020-04" db="EMBL/GenBank/DDBJ databases">
        <title>Genome sequencing of novel species.</title>
        <authorList>
            <person name="Heo J."/>
            <person name="Kim S.-J."/>
            <person name="Kim J.-S."/>
            <person name="Hong S.-B."/>
            <person name="Kwon S.-W."/>
        </authorList>
    </citation>
    <scope>NUCLEOTIDE SEQUENCE [LARGE SCALE GENOMIC DNA]</scope>
    <source>
        <strain evidence="2 3">MFER-1</strain>
    </source>
</reference>
<dbReference type="Gene3D" id="2.160.20.10">
    <property type="entry name" value="Single-stranded right-handed beta-helix, Pectin lyase-like"/>
    <property type="match status" value="2"/>
</dbReference>
<dbReference type="KEGG" id="cheb:HH215_05610"/>
<dbReference type="AlphaFoldDB" id="A0A7Z2VH00"/>
<keyword evidence="3" id="KW-1185">Reference proteome</keyword>
<accession>A0A7Z2VH00</accession>
<dbReference type="InterPro" id="IPR012334">
    <property type="entry name" value="Pectin_lyas_fold"/>
</dbReference>
<dbReference type="SMART" id="SM00710">
    <property type="entry name" value="PbH1"/>
    <property type="match status" value="9"/>
</dbReference>
<gene>
    <name evidence="2" type="ORF">HH215_05610</name>
</gene>
<dbReference type="RefSeq" id="WP_169279005.1">
    <property type="nucleotide sequence ID" value="NZ_CP051680.1"/>
</dbReference>
<proteinExistence type="predicted"/>
<sequence>MMTTQAKSVSYQIDLAEFGIYNDGTQAEATTAGINAAITWAVSEGYNHVLLPAGHYKVKMSWTNLSAIVMPSNLHFEMAKDCVIEMEGNSSPNYNVFQLRGVQDCQISGGKVIGDKTTHIYDLLIGFERGGVNADGSLNSDPNWIRSQVLDRFEHPGLLASFRLWNTAGLAVSGYSFYQYKDTISSATFVGSRNNGQFAPGSPTGRGWFLNPDMTANNKMIYAINITGLGLTDPEIAALSLKVDNSYFTHEGGYGFGLFGANGVEISGVEISNCTGDGIMTGWLQHHNNPADYIQEEMGSRIIISECDIHHCRRQGISLCGSNDVRVQNNSIHHIGFADDGVTSDFRNGVAPMFGIDVESMVGETNIPYKTPDQPIGLELNYRLYIDNNHIYSNNRGHFVNCDGYHITLENNIFEGYNVGGISSYSNHRYVSFLNNTFIGCQLSVQGDNFVNGGVFHNANLRMADVRGAVVQNIQMIDSNFYGTSIYGYFGTPSVNVATGTFTYTTAHEMGNGAQICFEQWVGRVPAGISVDKLYYTVNITANSFQVSETKGGAAVVITDAGEAGFNISRYNYGRCYISNVSIERDWRSDNALTPQFSITMTGAVIRNITVKNYDVSVMVPQNYVGRPNTVEGLTLIEGTARFEGTEISNSQFMRAKSTALGAIDVILGANMSQFTRRVLAQGCRFHRLGVVLDGNSLVTDCQFVKSAIGKANNSNKAIVANSYIENTNVNGHWLTQADSLTLANNVFNNVVVQGTSPNVKLVGNSVL</sequence>